<protein>
    <submittedName>
        <fullName evidence="2">Membrane protein</fullName>
    </submittedName>
</protein>
<dbReference type="AlphaFoldDB" id="Q13JZ4"/>
<name>Q13JZ4_PARXL</name>
<gene>
    <name evidence="2" type="ORF">Bxe_B0351</name>
</gene>
<proteinExistence type="predicted"/>
<dbReference type="STRING" id="266265.Bxe_B0351"/>
<keyword evidence="1" id="KW-0472">Membrane</keyword>
<dbReference type="Proteomes" id="UP000001817">
    <property type="component" value="Chromosome 2"/>
</dbReference>
<organism evidence="2 3">
    <name type="scientific">Paraburkholderia xenovorans (strain LB400)</name>
    <dbReference type="NCBI Taxonomy" id="266265"/>
    <lineage>
        <taxon>Bacteria</taxon>
        <taxon>Pseudomonadati</taxon>
        <taxon>Pseudomonadota</taxon>
        <taxon>Betaproteobacteria</taxon>
        <taxon>Burkholderiales</taxon>
        <taxon>Burkholderiaceae</taxon>
        <taxon>Paraburkholderia</taxon>
    </lineage>
</organism>
<dbReference type="PATRIC" id="fig|266265.5.peg.7444"/>
<evidence type="ECO:0000313" key="2">
    <source>
        <dbReference type="EMBL" id="ABE35595.1"/>
    </source>
</evidence>
<dbReference type="eggNOG" id="ENOG5031DD9">
    <property type="taxonomic scope" value="Bacteria"/>
</dbReference>
<dbReference type="EMBL" id="CP000271">
    <property type="protein sequence ID" value="ABE35595.1"/>
    <property type="molecule type" value="Genomic_DNA"/>
</dbReference>
<evidence type="ECO:0000313" key="3">
    <source>
        <dbReference type="Proteomes" id="UP000001817"/>
    </source>
</evidence>
<reference evidence="2 3" key="1">
    <citation type="journal article" date="2006" name="Proc. Natl. Acad. Sci. U.S.A.">
        <title>Burkholderia xenovorans LB400 harbors a multi-replicon, 9.73-Mbp genome shaped for versatility.</title>
        <authorList>
            <person name="Chain P.S."/>
            <person name="Denef V.J."/>
            <person name="Konstantinidis K.T."/>
            <person name="Vergez L.M."/>
            <person name="Agullo L."/>
            <person name="Reyes V.L."/>
            <person name="Hauser L."/>
            <person name="Cordova M."/>
            <person name="Gomez L."/>
            <person name="Gonzalez M."/>
            <person name="Land M."/>
            <person name="Lao V."/>
            <person name="Larimer F."/>
            <person name="LiPuma J.J."/>
            <person name="Mahenthiralingam E."/>
            <person name="Malfatti S.A."/>
            <person name="Marx C.J."/>
            <person name="Parnell J.J."/>
            <person name="Ramette A."/>
            <person name="Richardson P."/>
            <person name="Seeger M."/>
            <person name="Smith D."/>
            <person name="Spilker T."/>
            <person name="Sul W.J."/>
            <person name="Tsoi T.V."/>
            <person name="Ulrich L.E."/>
            <person name="Zhulin I.B."/>
            <person name="Tiedje J.M."/>
        </authorList>
    </citation>
    <scope>NUCLEOTIDE SEQUENCE [LARGE SCALE GENOMIC DNA]</scope>
    <source>
        <strain evidence="2 3">LB400</strain>
    </source>
</reference>
<feature type="transmembrane region" description="Helical" evidence="1">
    <location>
        <begin position="21"/>
        <end position="40"/>
    </location>
</feature>
<feature type="transmembrane region" description="Helical" evidence="1">
    <location>
        <begin position="117"/>
        <end position="142"/>
    </location>
</feature>
<dbReference type="KEGG" id="bxe:Bxe_B0351"/>
<keyword evidence="1" id="KW-0812">Transmembrane</keyword>
<sequence length="152" mass="16910">MGGIMNCAREREWKRHRRLIRAFRLVALSGLLAAAVTWAGSVYDHPLDPAIMAGMAAPECAGVRAIAAGSLRPASQPDDDICRSFFLYRTTFSDATDNARAYVDSIARDRADEFRQLIGYVFLLSLAGVGVAFAFAFAFRSVHGHYWHSRRR</sequence>
<evidence type="ECO:0000256" key="1">
    <source>
        <dbReference type="SAM" id="Phobius"/>
    </source>
</evidence>
<keyword evidence="3" id="KW-1185">Reference proteome</keyword>
<accession>Q13JZ4</accession>
<keyword evidence="1" id="KW-1133">Transmembrane helix</keyword>